<dbReference type="GO" id="GO:0020037">
    <property type="term" value="F:heme binding"/>
    <property type="evidence" value="ECO:0007669"/>
    <property type="project" value="InterPro"/>
</dbReference>
<accession>A0AA37WH17</accession>
<dbReference type="RefSeq" id="WP_284215797.1">
    <property type="nucleotide sequence ID" value="NZ_BSOT01000005.1"/>
</dbReference>
<reference evidence="5" key="1">
    <citation type="journal article" date="2014" name="Int. J. Syst. Evol. Microbiol.">
        <title>Complete genome sequence of Corynebacterium casei LMG S-19264T (=DSM 44701T), isolated from a smear-ripened cheese.</title>
        <authorList>
            <consortium name="US DOE Joint Genome Institute (JGI-PGF)"/>
            <person name="Walter F."/>
            <person name="Albersmeier A."/>
            <person name="Kalinowski J."/>
            <person name="Ruckert C."/>
        </authorList>
    </citation>
    <scope>NUCLEOTIDE SEQUENCE</scope>
    <source>
        <strain evidence="5">NBRC 110023</strain>
    </source>
</reference>
<comment type="caution">
    <text evidence="5">The sequence shown here is derived from an EMBL/GenBank/DDBJ whole genome shotgun (WGS) entry which is preliminary data.</text>
</comment>
<dbReference type="PANTHER" id="PTHR35889:SF3">
    <property type="entry name" value="F-BOX DOMAIN-CONTAINING PROTEIN"/>
    <property type="match status" value="1"/>
</dbReference>
<feature type="domain" description="DUF1549" evidence="2">
    <location>
        <begin position="177"/>
        <end position="382"/>
    </location>
</feature>
<feature type="chain" id="PRO_5041390257" evidence="1">
    <location>
        <begin position="29"/>
        <end position="1086"/>
    </location>
</feature>
<dbReference type="Proteomes" id="UP001156601">
    <property type="component" value="Unassembled WGS sequence"/>
</dbReference>
<organism evidence="5 6">
    <name type="scientific">Agaribacter marinus</name>
    <dbReference type="NCBI Taxonomy" id="1431249"/>
    <lineage>
        <taxon>Bacteria</taxon>
        <taxon>Pseudomonadati</taxon>
        <taxon>Pseudomonadota</taxon>
        <taxon>Gammaproteobacteria</taxon>
        <taxon>Alteromonadales</taxon>
        <taxon>Alteromonadaceae</taxon>
        <taxon>Agaribacter</taxon>
    </lineage>
</organism>
<dbReference type="InterPro" id="IPR011429">
    <property type="entry name" value="Cyt_c_Planctomycete-type"/>
</dbReference>
<dbReference type="AlphaFoldDB" id="A0AA37WH17"/>
<keyword evidence="6" id="KW-1185">Reference proteome</keyword>
<gene>
    <name evidence="5" type="ORF">GCM10007852_03750</name>
</gene>
<protein>
    <submittedName>
        <fullName evidence="5">Endo-inulinase</fullName>
    </submittedName>
</protein>
<dbReference type="SUPFAM" id="SSF49899">
    <property type="entry name" value="Concanavalin A-like lectins/glucanases"/>
    <property type="match status" value="1"/>
</dbReference>
<dbReference type="InterPro" id="IPR013320">
    <property type="entry name" value="ConA-like_dom_sf"/>
</dbReference>
<keyword evidence="1" id="KW-0732">Signal</keyword>
<dbReference type="Gene3D" id="2.60.120.200">
    <property type="match status" value="1"/>
</dbReference>
<evidence type="ECO:0000259" key="4">
    <source>
        <dbReference type="Pfam" id="PF07635"/>
    </source>
</evidence>
<dbReference type="InterPro" id="IPR036909">
    <property type="entry name" value="Cyt_c-like_dom_sf"/>
</dbReference>
<proteinExistence type="predicted"/>
<evidence type="ECO:0000259" key="3">
    <source>
        <dbReference type="Pfam" id="PF07587"/>
    </source>
</evidence>
<name>A0AA37WH17_9ALTE</name>
<dbReference type="SUPFAM" id="SSF46626">
    <property type="entry name" value="Cytochrome c"/>
    <property type="match status" value="1"/>
</dbReference>
<dbReference type="InterPro" id="IPR011444">
    <property type="entry name" value="DUF1549"/>
</dbReference>
<evidence type="ECO:0000259" key="2">
    <source>
        <dbReference type="Pfam" id="PF07583"/>
    </source>
</evidence>
<feature type="signal peptide" evidence="1">
    <location>
        <begin position="1"/>
        <end position="28"/>
    </location>
</feature>
<evidence type="ECO:0000313" key="6">
    <source>
        <dbReference type="Proteomes" id="UP001156601"/>
    </source>
</evidence>
<reference evidence="5" key="2">
    <citation type="submission" date="2023-01" db="EMBL/GenBank/DDBJ databases">
        <title>Draft genome sequence of Agaribacter marinus strain NBRC 110023.</title>
        <authorList>
            <person name="Sun Q."/>
            <person name="Mori K."/>
        </authorList>
    </citation>
    <scope>NUCLEOTIDE SEQUENCE</scope>
    <source>
        <strain evidence="5">NBRC 110023</strain>
    </source>
</reference>
<dbReference type="Pfam" id="PF07583">
    <property type="entry name" value="PSCyt2"/>
    <property type="match status" value="1"/>
</dbReference>
<dbReference type="PANTHER" id="PTHR35889">
    <property type="entry name" value="CYCLOINULO-OLIGOSACCHARIDE FRUCTANOTRANSFERASE-RELATED"/>
    <property type="match status" value="1"/>
</dbReference>
<evidence type="ECO:0000256" key="1">
    <source>
        <dbReference type="SAM" id="SignalP"/>
    </source>
</evidence>
<feature type="domain" description="DUF1553" evidence="3">
    <location>
        <begin position="779"/>
        <end position="1031"/>
    </location>
</feature>
<dbReference type="Pfam" id="PF07587">
    <property type="entry name" value="PSD1"/>
    <property type="match status" value="1"/>
</dbReference>
<dbReference type="InterPro" id="IPR022655">
    <property type="entry name" value="DUF1553"/>
</dbReference>
<dbReference type="PROSITE" id="PS51257">
    <property type="entry name" value="PROKAR_LIPOPROTEIN"/>
    <property type="match status" value="1"/>
</dbReference>
<sequence length="1086" mass="121636">MRKCYFPAISQTTLFASTIVALSLAITACGENDAELAKFDDPIPEVVDFNYDVKPILSDTCYLCHGPDLPNNKAGLSLSSFEAATTHMTESEMNALKPGNAKLSEAYLRIVSDDPNYMMPPPESNLVLSDRDKAVIKRWIEQGAEYKKHWAFITPESAEVPDVKSSNATESAINNDIDHFVQKTLSDKGFNANERADKETLIRRVTFDLTGLPPTLDEIDEFLDDTDVTAFEKVVDRLLATQAYGERMATEWLDVARYADTHGYSTDFYRDMSPYRDWVISAFNENQAFDEFVTWQVAGDLLEKPSTEQLIATAFNRVHAQNGEGGVVNEEFRVEYVKDRVQTIGTGLLGMTMHCAQCHDHKYDPISAEDYYSTYAFFNNVDESGQISYDPNDMPVPTLMLPTESEKAKLEEYDTQLTKMIADINQRHGADTPSYVAWKNNQLASQLTEDQSALRAYFPLSLNDSNASIQNAIDSDANGRVLYGAKPNKKNGPAMVHVKDGGREAIKLNGDDPLYFPSINDIERAKPFSLSIDANIPAEIEEGVLVHYNKAGILYNFKGFDIGIEDNRWLVRFAHTYPDNAIVLTSEEAVVRDSWINVALTYDGSSKADGLGFYIDGQAIPMTVEFDNLYKDIQHTREGVRKEIGIKIGARWRSRGTPNTLVDNFKFYHRDLTAIEIAKQYAADDATVIAQAQTPDNLLATYNERFNPSYVKDKQALTALRQEMNGFVEQIREIMVMKEGKPKQAYILDRGSYASHGKPVSKGVPEAFFPWNDAWPNDRRGLAAWLTDPAHPLVPRVVVNRYWQLVFGKGLVTTPEDFGNQGKLPSHPALLDWLARDFVDNGWDIKRLMKMLVMSATYQQSSIASPELLEKDPENTWLARGPSSRLSAEMIRDNALASSGLLIDKVGGESVRPYQPEGIWKMNNKDYLRGEGEHLYRRSMYTIFKRSAPPPNMTAFDAATRAHSVGVRQQTSTPLQALALLNDPQIVEASRVMAQRVLEAQTEEGTYLASIYRQLTSRVPSTGELAVINEMYESVESSFKDSPDEAQALLAVGDWPVNEKLDSTKLAALASVTNMLMNHDASVIKR</sequence>
<feature type="domain" description="Cytochrome C Planctomycete-type" evidence="4">
    <location>
        <begin position="61"/>
        <end position="123"/>
    </location>
</feature>
<dbReference type="EMBL" id="BSOT01000005">
    <property type="protein sequence ID" value="GLR69467.1"/>
    <property type="molecule type" value="Genomic_DNA"/>
</dbReference>
<evidence type="ECO:0000313" key="5">
    <source>
        <dbReference type="EMBL" id="GLR69467.1"/>
    </source>
</evidence>
<dbReference type="Pfam" id="PF07635">
    <property type="entry name" value="PSCyt1"/>
    <property type="match status" value="1"/>
</dbReference>
<dbReference type="GO" id="GO:0009055">
    <property type="term" value="F:electron transfer activity"/>
    <property type="evidence" value="ECO:0007669"/>
    <property type="project" value="InterPro"/>
</dbReference>